<evidence type="ECO:0000313" key="4">
    <source>
        <dbReference type="Proteomes" id="UP000594260"/>
    </source>
</evidence>
<evidence type="ECO:0000256" key="1">
    <source>
        <dbReference type="SAM" id="MobiDB-lite"/>
    </source>
</evidence>
<dbReference type="AlphaFoldDB" id="A0A7M7IZS7"/>
<feature type="region of interest" description="Disordered" evidence="1">
    <location>
        <begin position="24"/>
        <end position="46"/>
    </location>
</feature>
<organism evidence="3 4">
    <name type="scientific">Varroa destructor</name>
    <name type="common">Honeybee mite</name>
    <dbReference type="NCBI Taxonomy" id="109461"/>
    <lineage>
        <taxon>Eukaryota</taxon>
        <taxon>Metazoa</taxon>
        <taxon>Ecdysozoa</taxon>
        <taxon>Arthropoda</taxon>
        <taxon>Chelicerata</taxon>
        <taxon>Arachnida</taxon>
        <taxon>Acari</taxon>
        <taxon>Parasitiformes</taxon>
        <taxon>Mesostigmata</taxon>
        <taxon>Gamasina</taxon>
        <taxon>Dermanyssoidea</taxon>
        <taxon>Varroidae</taxon>
        <taxon>Varroa</taxon>
    </lineage>
</organism>
<feature type="signal peptide" evidence="2">
    <location>
        <begin position="1"/>
        <end position="19"/>
    </location>
</feature>
<evidence type="ECO:0000256" key="2">
    <source>
        <dbReference type="SAM" id="SignalP"/>
    </source>
</evidence>
<accession>A0A7M7IZS7</accession>
<keyword evidence="2" id="KW-0732">Signal</keyword>
<dbReference type="EnsemblMetazoa" id="XM_022789137">
    <property type="protein sequence ID" value="XP_022644872"/>
    <property type="gene ID" value="LOC111243483"/>
</dbReference>
<feature type="compositionally biased region" description="Polar residues" evidence="1">
    <location>
        <begin position="24"/>
        <end position="36"/>
    </location>
</feature>
<dbReference type="RefSeq" id="XP_022644872.1">
    <property type="nucleotide sequence ID" value="XM_022789137.1"/>
</dbReference>
<dbReference type="InterPro" id="IPR038602">
    <property type="entry name" value="Mite_allergen_7_sf"/>
</dbReference>
<sequence>MSALGQIVTSLLLFSLSHTQYNTVQGDRQQNQQSAYEPSRVERFPDSQMPALEIGDGSRTQLGWEEKSNPVKQMQPERQLLVLNEYLDATLREIRESPHLRKVLDPLRLDKEPIRFQNGHIHDVRIGGLLSLHRQGNVSLLANEGILLAELAVTNLSVSFQYQYTLVSQLKFEGRFDGSLEKLSATLHIRLAEHTSQLLLFEVVDVGRCRVHKFTGASRALNWAIRRALQFTINSNRDRIRRKVESVLRPVIEDELRKLQFIRTS</sequence>
<protein>
    <submittedName>
        <fullName evidence="3">Uncharacterized protein</fullName>
    </submittedName>
</protein>
<evidence type="ECO:0000313" key="3">
    <source>
        <dbReference type="EnsemblMetazoa" id="XP_022644872"/>
    </source>
</evidence>
<dbReference type="GeneID" id="111243483"/>
<dbReference type="Gene3D" id="3.15.10.50">
    <property type="match status" value="1"/>
</dbReference>
<proteinExistence type="predicted"/>
<name>A0A7M7IZS7_VARDE</name>
<feature type="chain" id="PRO_5029572868" evidence="2">
    <location>
        <begin position="20"/>
        <end position="265"/>
    </location>
</feature>
<reference evidence="3" key="1">
    <citation type="submission" date="2021-01" db="UniProtKB">
        <authorList>
            <consortium name="EnsemblMetazoa"/>
        </authorList>
    </citation>
    <scope>IDENTIFICATION</scope>
</reference>
<keyword evidence="4" id="KW-1185">Reference proteome</keyword>
<dbReference type="Proteomes" id="UP000594260">
    <property type="component" value="Unplaced"/>
</dbReference>